<sequence length="549" mass="60868">MRAAGLLLLIAAPLLALAAEPTLQLARRDGQEDVLLTLNRQQVLSRQALPASLSAPLGSLWKLFVYAYQTDLARTEAPYHCSGRDREEVYCCEPGQSVDRGQALVKSCGLYFAPQRLEITPAAWRQYWQTQQAPDWLTELSRLTPETRVPVHELLRVLATLPGRDQAQNLLLDVTLNAGGDPAGALGSVLRVKTWSWHENGDAQTRVGGFAGWLSDGSPVWAQGAGTSKTVLNQYADALAAALPPPALSRTADDGCVVVKLFSRYPLTSVMRQEDGQTAAQGMLRGRYDVLFANGNRLALESRGELFLTREGDAPRLTARLTREEYVARVIEREAKTEPEEAAKAMAVAIRSYLQQNARREGECLLIDDSSASQRVAPSPAGTAARAIAARTASLVLAGTTVNYHYDNAGEARMSWLQAVEQAKSGMRYNAILAQAFPRGNLSRWDNPQASCQPLPDAEAWLRGRQRDWRITLNREPGYVATEVFAVCRLASGRPYTDRAQRRIYVRNFYSLQDRLDLTHEYLHLAFDGYPSSQDEHYIESLTRQLLLE</sequence>
<keyword evidence="1" id="KW-0732">Signal</keyword>
<proteinExistence type="predicted"/>
<evidence type="ECO:0000259" key="3">
    <source>
        <dbReference type="Pfam" id="PF10062"/>
    </source>
</evidence>
<feature type="signal peptide" evidence="1">
    <location>
        <begin position="1"/>
        <end position="18"/>
    </location>
</feature>
<dbReference type="Pfam" id="PF08486">
    <property type="entry name" value="SpoIID"/>
    <property type="match status" value="1"/>
</dbReference>
<feature type="chain" id="PRO_5016769427" evidence="1">
    <location>
        <begin position="19"/>
        <end position="549"/>
    </location>
</feature>
<feature type="domain" description="Sporulation stage II protein D amidase enhancer LytB N-terminal" evidence="2">
    <location>
        <begin position="319"/>
        <end position="362"/>
    </location>
</feature>
<dbReference type="EMBL" id="QRAP01000014">
    <property type="protein sequence ID" value="RDK84103.1"/>
    <property type="molecule type" value="Genomic_DNA"/>
</dbReference>
<evidence type="ECO:0000259" key="2">
    <source>
        <dbReference type="Pfam" id="PF08486"/>
    </source>
</evidence>
<evidence type="ECO:0000313" key="5">
    <source>
        <dbReference type="Proteomes" id="UP000254848"/>
    </source>
</evidence>
<protein>
    <submittedName>
        <fullName evidence="4">Uncharacterized protein YfaQ (DUF2300 family)</fullName>
    </submittedName>
</protein>
<organism evidence="4 5">
    <name type="scientific">Enterobacillus tribolii</name>
    <dbReference type="NCBI Taxonomy" id="1487935"/>
    <lineage>
        <taxon>Bacteria</taxon>
        <taxon>Pseudomonadati</taxon>
        <taxon>Pseudomonadota</taxon>
        <taxon>Gammaproteobacteria</taxon>
        <taxon>Enterobacterales</taxon>
        <taxon>Hafniaceae</taxon>
        <taxon>Enterobacillus</taxon>
    </lineage>
</organism>
<dbReference type="Proteomes" id="UP000254848">
    <property type="component" value="Unassembled WGS sequence"/>
</dbReference>
<name>A0A370Q6X2_9GAMM</name>
<dbReference type="SUPFAM" id="SSF56601">
    <property type="entry name" value="beta-lactamase/transpeptidase-like"/>
    <property type="match status" value="1"/>
</dbReference>
<gene>
    <name evidence="4" type="ORF">C8D90_11422</name>
</gene>
<feature type="domain" description="DUF2300" evidence="3">
    <location>
        <begin position="413"/>
        <end position="531"/>
    </location>
</feature>
<dbReference type="InterPro" id="IPR018748">
    <property type="entry name" value="DUF2300_secreted"/>
</dbReference>
<dbReference type="Pfam" id="PF10062">
    <property type="entry name" value="DUF2300"/>
    <property type="match status" value="2"/>
</dbReference>
<evidence type="ECO:0000256" key="1">
    <source>
        <dbReference type="SAM" id="SignalP"/>
    </source>
</evidence>
<feature type="domain" description="DUF2300" evidence="3">
    <location>
        <begin position="83"/>
        <end position="202"/>
    </location>
</feature>
<dbReference type="AlphaFoldDB" id="A0A370Q6X2"/>
<dbReference type="InterPro" id="IPR012338">
    <property type="entry name" value="Beta-lactam/transpept-like"/>
</dbReference>
<evidence type="ECO:0000313" key="4">
    <source>
        <dbReference type="EMBL" id="RDK84103.1"/>
    </source>
</evidence>
<dbReference type="InterPro" id="IPR013693">
    <property type="entry name" value="SpoIID/LytB_N"/>
</dbReference>
<keyword evidence="5" id="KW-1185">Reference proteome</keyword>
<accession>A0A370Q6X2</accession>
<reference evidence="4 5" key="1">
    <citation type="submission" date="2018-07" db="EMBL/GenBank/DDBJ databases">
        <title>Genomic Encyclopedia of Type Strains, Phase IV (KMG-IV): sequencing the most valuable type-strain genomes for metagenomic binning, comparative biology and taxonomic classification.</title>
        <authorList>
            <person name="Goeker M."/>
        </authorList>
    </citation>
    <scope>NUCLEOTIDE SEQUENCE [LARGE SCALE GENOMIC DNA]</scope>
    <source>
        <strain evidence="4 5">DSM 103736</strain>
    </source>
</reference>
<dbReference type="OrthoDB" id="7017274at2"/>
<dbReference type="RefSeq" id="WP_115460298.1">
    <property type="nucleotide sequence ID" value="NZ_QRAP01000014.1"/>
</dbReference>
<comment type="caution">
    <text evidence="4">The sequence shown here is derived from an EMBL/GenBank/DDBJ whole genome shotgun (WGS) entry which is preliminary data.</text>
</comment>